<organism evidence="7 8">
    <name type="scientific">Lepisosteus oculatus</name>
    <name type="common">Spotted gar</name>
    <dbReference type="NCBI Taxonomy" id="7918"/>
    <lineage>
        <taxon>Eukaryota</taxon>
        <taxon>Metazoa</taxon>
        <taxon>Chordata</taxon>
        <taxon>Craniata</taxon>
        <taxon>Vertebrata</taxon>
        <taxon>Euteleostomi</taxon>
        <taxon>Actinopterygii</taxon>
        <taxon>Neopterygii</taxon>
        <taxon>Holostei</taxon>
        <taxon>Semionotiformes</taxon>
        <taxon>Lepisosteidae</taxon>
        <taxon>Lepisosteus</taxon>
    </lineage>
</organism>
<proteinExistence type="predicted"/>
<dbReference type="Pfam" id="PF02210">
    <property type="entry name" value="Laminin_G_2"/>
    <property type="match status" value="3"/>
</dbReference>
<accession>W5M3C2</accession>
<dbReference type="Ensembl" id="ENSLOCT00000002886.1">
    <property type="protein sequence ID" value="ENSLOCP00000002880.1"/>
    <property type="gene ID" value="ENSLOCG00000002397.1"/>
</dbReference>
<dbReference type="InterPro" id="IPR001791">
    <property type="entry name" value="Laminin_G"/>
</dbReference>
<dbReference type="EMBL" id="AHAT01033026">
    <property type="status" value="NOT_ANNOTATED_CDS"/>
    <property type="molecule type" value="Genomic_DNA"/>
</dbReference>
<evidence type="ECO:0000259" key="6">
    <source>
        <dbReference type="PROSITE" id="PS50025"/>
    </source>
</evidence>
<dbReference type="EMBL" id="AHAT01033028">
    <property type="status" value="NOT_ANNOTATED_CDS"/>
    <property type="molecule type" value="Genomic_DNA"/>
</dbReference>
<dbReference type="GeneTree" id="ENSGT00940000155978"/>
<dbReference type="EMBL" id="AHAT01033027">
    <property type="status" value="NOT_ANNOTATED_CDS"/>
    <property type="molecule type" value="Genomic_DNA"/>
</dbReference>
<feature type="domain" description="Laminin G" evidence="6">
    <location>
        <begin position="632"/>
        <end position="770"/>
    </location>
</feature>
<dbReference type="HOGENOM" id="CLU_014484_0_0_1"/>
<keyword evidence="3" id="KW-0357">Heparan sulfate</keyword>
<evidence type="ECO:0000256" key="5">
    <source>
        <dbReference type="PROSITE-ProRule" id="PRU00122"/>
    </source>
</evidence>
<dbReference type="EMBL" id="AHAT01033024">
    <property type="status" value="NOT_ANNOTATED_CDS"/>
    <property type="molecule type" value="Genomic_DNA"/>
</dbReference>
<dbReference type="GO" id="GO:0016020">
    <property type="term" value="C:membrane"/>
    <property type="evidence" value="ECO:0007669"/>
    <property type="project" value="UniProtKB-SubCell"/>
</dbReference>
<reference evidence="7" key="3">
    <citation type="submission" date="2025-09" db="UniProtKB">
        <authorList>
            <consortium name="Ensembl"/>
        </authorList>
    </citation>
    <scope>IDENTIFICATION</scope>
</reference>
<evidence type="ECO:0000313" key="7">
    <source>
        <dbReference type="Ensembl" id="ENSLOCP00000002880.1"/>
    </source>
</evidence>
<name>W5M3C2_LEPOC</name>
<dbReference type="SUPFAM" id="SSF49899">
    <property type="entry name" value="Concanavalin A-like lectins/glucanases"/>
    <property type="match status" value="3"/>
</dbReference>
<feature type="domain" description="Laminin G" evidence="6">
    <location>
        <begin position="1"/>
        <end position="185"/>
    </location>
</feature>
<dbReference type="Gene3D" id="2.60.120.200">
    <property type="match status" value="3"/>
</dbReference>
<dbReference type="EMBL" id="AHAT01033021">
    <property type="status" value="NOT_ANNOTATED_CDS"/>
    <property type="molecule type" value="Genomic_DNA"/>
</dbReference>
<dbReference type="Bgee" id="ENSLOCG00000002397">
    <property type="expression patterns" value="Expressed in camera-type eye and 4 other cell types or tissues"/>
</dbReference>
<sequence length="770" mass="83848">KDESVATFKGNEFFCYDLSLTPIQSSTDEITLSFRTQQRNGLMLHTGKSADYVNLSLKRGAVWLVINLGSGAFEALVEPVNGKFNDNAWHDVRVTRNLRQHAGIGHAMVNKLHYMVTISVDGILTTTGYTQEDYTMLGSDDFFYIGGSPNTADLPGSPVSNNFMGCLKDVVGAECSRNLSLSVLCIYAAAEMDLIRALLMSSEPRVQGLNEPAEEGLNSFLNGLNSEQKRKRAGTASRSAGVVLPRNLLLLDHRRLRKRNGAQYPNRLCAVDGVCRERPGPFSLLPLHCGSPILAHCAKTLSNSLYCHCPILDSGKVLGSTVAQSIYIAIKADKNSSLTGDVRGLPDGALPSTVLSLAGPPPVWPYSVDPVYGLVHSTESTIIDHYYHDVSRMADSLSTLGPCPVSNRPETQHSCSQKPLFLTHVTQAGWCPRWRSKTPNPGHVAPSSSLQGALLSSIGKIAPAMPVTAQLVTDAAMTLGQHSGGLCIAWLSAEFLSLFRYLTISLSLPPDCIRIDCNLSKGPETLFAGQKLNDNEWHGVKVVRRGKSLQLSVDNVTVEGTMTGAHTRLEFHNIETGIMTERRFISVVPSNFIGHLQGLSFNGVPYLDQCKNGDISYCELNARFGMRHIIADPVTFRSKGSYLALATLQAYASMHLFFQFKTTASDGLLLFNSGDGSDFIVVELVKGYIHYVFDLGNGPSLMKGNSDKQLNDNQWHNVVVSRDANNVHTLKIDSRTVTQHSNGARNLDLKADGLDSCHTVSVPVPRGPSF</sequence>
<dbReference type="EMBL" id="AHAT01033020">
    <property type="status" value="NOT_ANNOTATED_CDS"/>
    <property type="molecule type" value="Genomic_DNA"/>
</dbReference>
<evidence type="ECO:0000256" key="4">
    <source>
        <dbReference type="ARBA" id="ARBA00035005"/>
    </source>
</evidence>
<dbReference type="PROSITE" id="PS50025">
    <property type="entry name" value="LAM_G_DOMAIN"/>
    <property type="match status" value="2"/>
</dbReference>
<evidence type="ECO:0000256" key="1">
    <source>
        <dbReference type="ARBA" id="ARBA00022729"/>
    </source>
</evidence>
<reference evidence="8" key="1">
    <citation type="submission" date="2011-12" db="EMBL/GenBank/DDBJ databases">
        <title>The Draft Genome of Lepisosteus oculatus.</title>
        <authorList>
            <consortium name="The Broad Institute Genome Assembly &amp; Analysis Group"/>
            <consortium name="Computational R&amp;D Group"/>
            <consortium name="and Sequencing Platform"/>
            <person name="Di Palma F."/>
            <person name="Alfoldi J."/>
            <person name="Johnson J."/>
            <person name="Berlin A."/>
            <person name="Gnerre S."/>
            <person name="Jaffe D."/>
            <person name="MacCallum I."/>
            <person name="Young S."/>
            <person name="Walker B.J."/>
            <person name="Lander E.S."/>
            <person name="Lindblad-Toh K."/>
        </authorList>
    </citation>
    <scope>NUCLEOTIDE SEQUENCE [LARGE SCALE GENOMIC DNA]</scope>
</reference>
<dbReference type="EMBL" id="AHAT01033022">
    <property type="status" value="NOT_ANNOTATED_CDS"/>
    <property type="molecule type" value="Genomic_DNA"/>
</dbReference>
<comment type="caution">
    <text evidence="5">Lacks conserved residue(s) required for the propagation of feature annotation.</text>
</comment>
<dbReference type="Proteomes" id="UP000018468">
    <property type="component" value="Linkage group LG28"/>
</dbReference>
<comment type="subcellular location">
    <subcellularLocation>
        <location evidence="4">Presynaptic cell membrane</location>
        <topology evidence="4">Single-pass type I membrane protein</topology>
    </subcellularLocation>
</comment>
<dbReference type="EMBL" id="AHAT01033029">
    <property type="status" value="NOT_ANNOTATED_CDS"/>
    <property type="molecule type" value="Genomic_DNA"/>
</dbReference>
<evidence type="ECO:0000256" key="2">
    <source>
        <dbReference type="ARBA" id="ARBA00022974"/>
    </source>
</evidence>
<dbReference type="STRING" id="7918.ENSLOCP00000002880"/>
<dbReference type="AlphaFoldDB" id="W5M3C2"/>
<keyword evidence="8" id="KW-1185">Reference proteome</keyword>
<dbReference type="OMA" id="STHIDRG"/>
<dbReference type="EMBL" id="AHAT01033023">
    <property type="status" value="NOT_ANNOTATED_CDS"/>
    <property type="molecule type" value="Genomic_DNA"/>
</dbReference>
<dbReference type="EMBL" id="AHAT01033025">
    <property type="status" value="NOT_ANNOTATED_CDS"/>
    <property type="molecule type" value="Genomic_DNA"/>
</dbReference>
<dbReference type="CDD" id="cd00110">
    <property type="entry name" value="LamG"/>
    <property type="match status" value="3"/>
</dbReference>
<evidence type="ECO:0000313" key="8">
    <source>
        <dbReference type="Proteomes" id="UP000018468"/>
    </source>
</evidence>
<protein>
    <recommendedName>
        <fullName evidence="6">Laminin G domain-containing protein</fullName>
    </recommendedName>
</protein>
<keyword evidence="1" id="KW-0732">Signal</keyword>
<evidence type="ECO:0000256" key="3">
    <source>
        <dbReference type="ARBA" id="ARBA00023207"/>
    </source>
</evidence>
<dbReference type="eggNOG" id="KOG3514">
    <property type="taxonomic scope" value="Eukaryota"/>
</dbReference>
<dbReference type="SMART" id="SM00282">
    <property type="entry name" value="LamG"/>
    <property type="match status" value="3"/>
</dbReference>
<reference evidence="7" key="2">
    <citation type="submission" date="2025-08" db="UniProtKB">
        <authorList>
            <consortium name="Ensembl"/>
        </authorList>
    </citation>
    <scope>IDENTIFICATION</scope>
</reference>
<dbReference type="InterPro" id="IPR050372">
    <property type="entry name" value="Neurexin-related_CASP"/>
</dbReference>
<dbReference type="PANTHER" id="PTHR15036">
    <property type="entry name" value="PIKACHURIN-LIKE PROTEIN"/>
    <property type="match status" value="1"/>
</dbReference>
<dbReference type="InParanoid" id="W5M3C2"/>
<dbReference type="PANTHER" id="PTHR15036:SF52">
    <property type="entry name" value="NEUREXIN-2"/>
    <property type="match status" value="1"/>
</dbReference>
<keyword evidence="2" id="KW-0325">Glycoprotein</keyword>
<dbReference type="InterPro" id="IPR013320">
    <property type="entry name" value="ConA-like_dom_sf"/>
</dbReference>
<keyword evidence="2" id="KW-0654">Proteoglycan</keyword>